<comment type="similarity">
    <text evidence="1">Belongs to the helicase family. RecQ subfamily.</text>
</comment>
<dbReference type="FunFam" id="3.40.50.300:FF:000296">
    <property type="entry name" value="ATP-dependent DNA helicase RecQ"/>
    <property type="match status" value="1"/>
</dbReference>
<dbReference type="Pfam" id="PF00270">
    <property type="entry name" value="DEAD"/>
    <property type="match status" value="1"/>
</dbReference>
<dbReference type="InterPro" id="IPR027417">
    <property type="entry name" value="P-loop_NTPase"/>
</dbReference>
<comment type="caution">
    <text evidence="11">The sequence shown here is derived from an EMBL/GenBank/DDBJ whole genome shotgun (WGS) entry which is preliminary data.</text>
</comment>
<dbReference type="NCBIfam" id="TIGR00614">
    <property type="entry name" value="recQ_fam"/>
    <property type="match status" value="1"/>
</dbReference>
<dbReference type="CDD" id="cd17920">
    <property type="entry name" value="DEXHc_RecQ"/>
    <property type="match status" value="1"/>
</dbReference>
<evidence type="ECO:0000256" key="2">
    <source>
        <dbReference type="ARBA" id="ARBA00022741"/>
    </source>
</evidence>
<evidence type="ECO:0000256" key="4">
    <source>
        <dbReference type="ARBA" id="ARBA00022806"/>
    </source>
</evidence>
<evidence type="ECO:0000256" key="3">
    <source>
        <dbReference type="ARBA" id="ARBA00022801"/>
    </source>
</evidence>
<name>A0A9D1IL62_9BACT</name>
<gene>
    <name evidence="11" type="ORF">IAD18_08230</name>
</gene>
<dbReference type="GO" id="GO:0005524">
    <property type="term" value="F:ATP binding"/>
    <property type="evidence" value="ECO:0007669"/>
    <property type="project" value="UniProtKB-KW"/>
</dbReference>
<keyword evidence="3" id="KW-0378">Hydrolase</keyword>
<keyword evidence="6" id="KW-0238">DNA-binding</keyword>
<dbReference type="InterPro" id="IPR014001">
    <property type="entry name" value="Helicase_ATP-bd"/>
</dbReference>
<dbReference type="SMART" id="SM00487">
    <property type="entry name" value="DEXDc"/>
    <property type="match status" value="1"/>
</dbReference>
<dbReference type="InterPro" id="IPR004589">
    <property type="entry name" value="DNA_helicase_ATP-dep_RecQ"/>
</dbReference>
<dbReference type="PANTHER" id="PTHR13710:SF105">
    <property type="entry name" value="ATP-DEPENDENT DNA HELICASE Q1"/>
    <property type="match status" value="1"/>
</dbReference>
<evidence type="ECO:0000256" key="5">
    <source>
        <dbReference type="ARBA" id="ARBA00022840"/>
    </source>
</evidence>
<dbReference type="GO" id="GO:0016787">
    <property type="term" value="F:hydrolase activity"/>
    <property type="evidence" value="ECO:0007669"/>
    <property type="project" value="UniProtKB-KW"/>
</dbReference>
<dbReference type="Gene3D" id="3.40.50.300">
    <property type="entry name" value="P-loop containing nucleotide triphosphate hydrolases"/>
    <property type="match status" value="2"/>
</dbReference>
<keyword evidence="5" id="KW-0067">ATP-binding</keyword>
<dbReference type="AlphaFoldDB" id="A0A9D1IL62"/>
<feature type="non-terminal residue" evidence="11">
    <location>
        <position position="261"/>
    </location>
</feature>
<dbReference type="SUPFAM" id="SSF52540">
    <property type="entry name" value="P-loop containing nucleoside triphosphate hydrolases"/>
    <property type="match status" value="2"/>
</dbReference>
<dbReference type="GO" id="GO:0003677">
    <property type="term" value="F:DNA binding"/>
    <property type="evidence" value="ECO:0007669"/>
    <property type="project" value="UniProtKB-KW"/>
</dbReference>
<dbReference type="GO" id="GO:0006281">
    <property type="term" value="P:DNA repair"/>
    <property type="evidence" value="ECO:0007669"/>
    <property type="project" value="TreeGrafter"/>
</dbReference>
<comment type="catalytic activity">
    <reaction evidence="8">
        <text>Couples ATP hydrolysis with the unwinding of duplex DNA by translocating in the 3'-5' direction.</text>
        <dbReference type="EC" id="5.6.2.4"/>
    </reaction>
</comment>
<dbReference type="EMBL" id="DVMS01000231">
    <property type="protein sequence ID" value="HIU39635.1"/>
    <property type="molecule type" value="Genomic_DNA"/>
</dbReference>
<feature type="domain" description="Helicase ATP-binding" evidence="10">
    <location>
        <begin position="31"/>
        <end position="198"/>
    </location>
</feature>
<dbReference type="InterPro" id="IPR011545">
    <property type="entry name" value="DEAD/DEAH_box_helicase_dom"/>
</dbReference>
<dbReference type="GO" id="GO:0030894">
    <property type="term" value="C:replisome"/>
    <property type="evidence" value="ECO:0007669"/>
    <property type="project" value="TreeGrafter"/>
</dbReference>
<evidence type="ECO:0000313" key="11">
    <source>
        <dbReference type="EMBL" id="HIU39635.1"/>
    </source>
</evidence>
<evidence type="ECO:0000256" key="1">
    <source>
        <dbReference type="ARBA" id="ARBA00005446"/>
    </source>
</evidence>
<dbReference type="GO" id="GO:0043138">
    <property type="term" value="F:3'-5' DNA helicase activity"/>
    <property type="evidence" value="ECO:0007669"/>
    <property type="project" value="UniProtKB-EC"/>
</dbReference>
<reference evidence="11" key="1">
    <citation type="submission" date="2020-10" db="EMBL/GenBank/DDBJ databases">
        <authorList>
            <person name="Gilroy R."/>
        </authorList>
    </citation>
    <scope>NUCLEOTIDE SEQUENCE</scope>
    <source>
        <strain evidence="11">17073</strain>
    </source>
</reference>
<dbReference type="Proteomes" id="UP000824076">
    <property type="component" value="Unassembled WGS sequence"/>
</dbReference>
<evidence type="ECO:0000256" key="8">
    <source>
        <dbReference type="ARBA" id="ARBA00034617"/>
    </source>
</evidence>
<keyword evidence="2" id="KW-0547">Nucleotide-binding</keyword>
<protein>
    <recommendedName>
        <fullName evidence="9">DNA 3'-5' helicase</fullName>
        <ecNumber evidence="9">5.6.2.4</ecNumber>
    </recommendedName>
</protein>
<sequence>MNNSDLKPRALGVLRRFYGYNSFYPLQFEAIQCVMQGNDAVILMPTGGGKSLCFQIPALLSDGCAIIISPLLALMKDQVDALQAMGIPAASVNSAQSDSFNRQVIEQVYAGRIKLLYISPERLLTEIEQWSGEMKISLFAIDEAHCISQWGHDFRPEYTQLATLRQRFPSVPIMALTATADRLTRDDISRQLGIPNARLFMTSFDRPNIRLNVVSNISSTDKMKMITRFITAHRGESGIIYCLRRTDTEKMATRLRSLGFN</sequence>
<dbReference type="EC" id="5.6.2.4" evidence="9"/>
<evidence type="ECO:0000256" key="9">
    <source>
        <dbReference type="ARBA" id="ARBA00034808"/>
    </source>
</evidence>
<dbReference type="PANTHER" id="PTHR13710">
    <property type="entry name" value="DNA HELICASE RECQ FAMILY MEMBER"/>
    <property type="match status" value="1"/>
</dbReference>
<organism evidence="11 12">
    <name type="scientific">Candidatus Limisoma intestinavium</name>
    <dbReference type="NCBI Taxonomy" id="2840856"/>
    <lineage>
        <taxon>Bacteria</taxon>
        <taxon>Pseudomonadati</taxon>
        <taxon>Bacteroidota</taxon>
        <taxon>Bacteroidia</taxon>
        <taxon>Bacteroidales</taxon>
        <taxon>Candidatus Limisoma</taxon>
    </lineage>
</organism>
<keyword evidence="7" id="KW-0413">Isomerase</keyword>
<dbReference type="GO" id="GO:0009378">
    <property type="term" value="F:four-way junction helicase activity"/>
    <property type="evidence" value="ECO:0007669"/>
    <property type="project" value="TreeGrafter"/>
</dbReference>
<proteinExistence type="inferred from homology"/>
<evidence type="ECO:0000256" key="7">
    <source>
        <dbReference type="ARBA" id="ARBA00023235"/>
    </source>
</evidence>
<dbReference type="GO" id="GO:0043590">
    <property type="term" value="C:bacterial nucleoid"/>
    <property type="evidence" value="ECO:0007669"/>
    <property type="project" value="TreeGrafter"/>
</dbReference>
<evidence type="ECO:0000313" key="12">
    <source>
        <dbReference type="Proteomes" id="UP000824076"/>
    </source>
</evidence>
<accession>A0A9D1IL62</accession>
<dbReference type="PROSITE" id="PS51192">
    <property type="entry name" value="HELICASE_ATP_BIND_1"/>
    <property type="match status" value="1"/>
</dbReference>
<evidence type="ECO:0000259" key="10">
    <source>
        <dbReference type="PROSITE" id="PS51192"/>
    </source>
</evidence>
<keyword evidence="4 11" id="KW-0347">Helicase</keyword>
<reference evidence="11" key="2">
    <citation type="journal article" date="2021" name="PeerJ">
        <title>Extensive microbial diversity within the chicken gut microbiome revealed by metagenomics and culture.</title>
        <authorList>
            <person name="Gilroy R."/>
            <person name="Ravi A."/>
            <person name="Getino M."/>
            <person name="Pursley I."/>
            <person name="Horton D.L."/>
            <person name="Alikhan N.F."/>
            <person name="Baker D."/>
            <person name="Gharbi K."/>
            <person name="Hall N."/>
            <person name="Watson M."/>
            <person name="Adriaenssens E.M."/>
            <person name="Foster-Nyarko E."/>
            <person name="Jarju S."/>
            <person name="Secka A."/>
            <person name="Antonio M."/>
            <person name="Oren A."/>
            <person name="Chaudhuri R.R."/>
            <person name="La Ragione R."/>
            <person name="Hildebrand F."/>
            <person name="Pallen M.J."/>
        </authorList>
    </citation>
    <scope>NUCLEOTIDE SEQUENCE</scope>
    <source>
        <strain evidence="11">17073</strain>
    </source>
</reference>
<dbReference type="GO" id="GO:0005737">
    <property type="term" value="C:cytoplasm"/>
    <property type="evidence" value="ECO:0007669"/>
    <property type="project" value="TreeGrafter"/>
</dbReference>
<evidence type="ECO:0000256" key="6">
    <source>
        <dbReference type="ARBA" id="ARBA00023125"/>
    </source>
</evidence>
<dbReference type="GO" id="GO:0006310">
    <property type="term" value="P:DNA recombination"/>
    <property type="evidence" value="ECO:0007669"/>
    <property type="project" value="InterPro"/>
</dbReference>